<gene>
    <name evidence="1" type="ORF">BDN72DRAFT_864636</name>
</gene>
<name>A0ACD3A304_9AGAR</name>
<sequence>MLNTVQAAYVLVIRTYAECWALYPNTPNVQSWLQLHDFVQAQIFVSLNAFPIRPEIPEVIQNAMEFRRSLNGRGPSHSSSGPGTCDAGGVHHFTTWSPRESFFAGESPQNSEPFSDIGSAEEVLQEIRLISSIDLQSIKVSIDQVRGHVVQQAAEMQDSFETWQASELFLHFIWVPFGPTHGRRLPYEPRWMVSNQNAPLKLSPHVFDPTRHSFLPAFALGRQWGTTPDGTRTDQKDANCKDVKATAQPSFKVLVETLGTGDVHTNRTARNKEDISEYQFRLSCGGQEQHDRHLEQLQTEFGFRVHVFQQIVRRNRVAFAAFQVEWWKSWDRMVSLRAYGLERGKSDKTSTSSCHSRNQGTLVVVPEVLLRWTPLLVIVVTANTMATKAPDPGVLGPFGVTVQFGLRVDRVYVSGGVDPLTYVAGITGGLYS</sequence>
<accession>A0ACD3A304</accession>
<evidence type="ECO:0000313" key="1">
    <source>
        <dbReference type="EMBL" id="TFK60092.1"/>
    </source>
</evidence>
<reference evidence="1 2" key="1">
    <citation type="journal article" date="2019" name="Nat. Ecol. Evol.">
        <title>Megaphylogeny resolves global patterns of mushroom evolution.</title>
        <authorList>
            <person name="Varga T."/>
            <person name="Krizsan K."/>
            <person name="Foldi C."/>
            <person name="Dima B."/>
            <person name="Sanchez-Garcia M."/>
            <person name="Sanchez-Ramirez S."/>
            <person name="Szollosi G.J."/>
            <person name="Szarkandi J.G."/>
            <person name="Papp V."/>
            <person name="Albert L."/>
            <person name="Andreopoulos W."/>
            <person name="Angelini C."/>
            <person name="Antonin V."/>
            <person name="Barry K.W."/>
            <person name="Bougher N.L."/>
            <person name="Buchanan P."/>
            <person name="Buyck B."/>
            <person name="Bense V."/>
            <person name="Catcheside P."/>
            <person name="Chovatia M."/>
            <person name="Cooper J."/>
            <person name="Damon W."/>
            <person name="Desjardin D."/>
            <person name="Finy P."/>
            <person name="Geml J."/>
            <person name="Haridas S."/>
            <person name="Hughes K."/>
            <person name="Justo A."/>
            <person name="Karasinski D."/>
            <person name="Kautmanova I."/>
            <person name="Kiss B."/>
            <person name="Kocsube S."/>
            <person name="Kotiranta H."/>
            <person name="LaButti K.M."/>
            <person name="Lechner B.E."/>
            <person name="Liimatainen K."/>
            <person name="Lipzen A."/>
            <person name="Lukacs Z."/>
            <person name="Mihaltcheva S."/>
            <person name="Morgado L.N."/>
            <person name="Niskanen T."/>
            <person name="Noordeloos M.E."/>
            <person name="Ohm R.A."/>
            <person name="Ortiz-Santana B."/>
            <person name="Ovrebo C."/>
            <person name="Racz N."/>
            <person name="Riley R."/>
            <person name="Savchenko A."/>
            <person name="Shiryaev A."/>
            <person name="Soop K."/>
            <person name="Spirin V."/>
            <person name="Szebenyi C."/>
            <person name="Tomsovsky M."/>
            <person name="Tulloss R.E."/>
            <person name="Uehling J."/>
            <person name="Grigoriev I.V."/>
            <person name="Vagvolgyi C."/>
            <person name="Papp T."/>
            <person name="Martin F.M."/>
            <person name="Miettinen O."/>
            <person name="Hibbett D.S."/>
            <person name="Nagy L.G."/>
        </authorList>
    </citation>
    <scope>NUCLEOTIDE SEQUENCE [LARGE SCALE GENOMIC DNA]</scope>
    <source>
        <strain evidence="1 2">NL-1719</strain>
    </source>
</reference>
<dbReference type="EMBL" id="ML208833">
    <property type="protein sequence ID" value="TFK60092.1"/>
    <property type="molecule type" value="Genomic_DNA"/>
</dbReference>
<protein>
    <submittedName>
        <fullName evidence="1">Uncharacterized protein</fullName>
    </submittedName>
</protein>
<dbReference type="Proteomes" id="UP000308600">
    <property type="component" value="Unassembled WGS sequence"/>
</dbReference>
<organism evidence="1 2">
    <name type="scientific">Pluteus cervinus</name>
    <dbReference type="NCBI Taxonomy" id="181527"/>
    <lineage>
        <taxon>Eukaryota</taxon>
        <taxon>Fungi</taxon>
        <taxon>Dikarya</taxon>
        <taxon>Basidiomycota</taxon>
        <taxon>Agaricomycotina</taxon>
        <taxon>Agaricomycetes</taxon>
        <taxon>Agaricomycetidae</taxon>
        <taxon>Agaricales</taxon>
        <taxon>Pluteineae</taxon>
        <taxon>Pluteaceae</taxon>
        <taxon>Pluteus</taxon>
    </lineage>
</organism>
<keyword evidence="2" id="KW-1185">Reference proteome</keyword>
<evidence type="ECO:0000313" key="2">
    <source>
        <dbReference type="Proteomes" id="UP000308600"/>
    </source>
</evidence>
<proteinExistence type="predicted"/>